<reference evidence="4 5" key="1">
    <citation type="submission" date="2020-08" db="EMBL/GenBank/DDBJ databases">
        <title>Genomic Encyclopedia of Type Strains, Phase IV (KMG-IV): sequencing the most valuable type-strain genomes for metagenomic binning, comparative biology and taxonomic classification.</title>
        <authorList>
            <person name="Goeker M."/>
        </authorList>
    </citation>
    <scope>NUCLEOTIDE SEQUENCE [LARGE SCALE GENOMIC DNA]</scope>
    <source>
        <strain evidence="4 5">DSM 44197</strain>
    </source>
</reference>
<proteinExistence type="predicted"/>
<protein>
    <recommendedName>
        <fullName evidence="6">Integral membrane protein</fullName>
    </recommendedName>
</protein>
<comment type="caution">
    <text evidence="4">The sequence shown here is derived from an EMBL/GenBank/DDBJ whole genome shotgun (WGS) entry which is preliminary data.</text>
</comment>
<organism evidence="4 5">
    <name type="scientific">Actinomadura namibiensis</name>
    <dbReference type="NCBI Taxonomy" id="182080"/>
    <lineage>
        <taxon>Bacteria</taxon>
        <taxon>Bacillati</taxon>
        <taxon>Actinomycetota</taxon>
        <taxon>Actinomycetes</taxon>
        <taxon>Streptosporangiales</taxon>
        <taxon>Thermomonosporaceae</taxon>
        <taxon>Actinomadura</taxon>
    </lineage>
</organism>
<keyword evidence="2" id="KW-0472">Membrane</keyword>
<name>A0A7W3QSN2_ACTNM</name>
<keyword evidence="2" id="KW-0812">Transmembrane</keyword>
<feature type="transmembrane region" description="Helical" evidence="2">
    <location>
        <begin position="321"/>
        <end position="342"/>
    </location>
</feature>
<evidence type="ECO:0008006" key="6">
    <source>
        <dbReference type="Google" id="ProtNLM"/>
    </source>
</evidence>
<keyword evidence="5" id="KW-1185">Reference proteome</keyword>
<evidence type="ECO:0000256" key="1">
    <source>
        <dbReference type="SAM" id="MobiDB-lite"/>
    </source>
</evidence>
<feature type="signal peptide" evidence="3">
    <location>
        <begin position="1"/>
        <end position="31"/>
    </location>
</feature>
<evidence type="ECO:0000313" key="5">
    <source>
        <dbReference type="Proteomes" id="UP000572680"/>
    </source>
</evidence>
<feature type="chain" id="PRO_5038940276" description="Integral membrane protein" evidence="3">
    <location>
        <begin position="32"/>
        <end position="346"/>
    </location>
</feature>
<keyword evidence="3" id="KW-0732">Signal</keyword>
<accession>A0A7W3QSN2</accession>
<dbReference type="RefSeq" id="WP_246445136.1">
    <property type="nucleotide sequence ID" value="NZ_BAAALP010000061.1"/>
</dbReference>
<evidence type="ECO:0000313" key="4">
    <source>
        <dbReference type="EMBL" id="MBA8957568.1"/>
    </source>
</evidence>
<feature type="region of interest" description="Disordered" evidence="1">
    <location>
        <begin position="288"/>
        <end position="318"/>
    </location>
</feature>
<dbReference type="AlphaFoldDB" id="A0A7W3QSN2"/>
<gene>
    <name evidence="4" type="ORF">HNR61_009261</name>
</gene>
<evidence type="ECO:0000256" key="3">
    <source>
        <dbReference type="SAM" id="SignalP"/>
    </source>
</evidence>
<keyword evidence="2" id="KW-1133">Transmembrane helix</keyword>
<sequence>MITSSFLCRAGRGAAAAALAGAFVLTGPGLAGSGRAAGSAADSKVLFTVSDPRINEASGIGVSRRHQGVIYTHNDSGGVPKIYALGPDGATRAVFTLAGAAARDWEGMAMGRDEQGRPAIYVGDIGDNLGGAWPYVTVYRIPEPSGLRSQTIRATAFRMKYEDGPRNAETLMINPRTNRLYVASKLFGAALYEAPARLRTGGYNRMRKVGDAPPIATDGAFSPDGRTAVIRTYFGARLYGVDAAGRPAKDLGSVGLPAQEQGESITYAADGRSLLAGSEGVRQPVHQVPLPKEALPAPSATPNRLAGKDRRLDDGRRDDPGGVRVGLFLAVGITAVVGYGLLRRRA</sequence>
<dbReference type="SUPFAM" id="SSF101898">
    <property type="entry name" value="NHL repeat"/>
    <property type="match status" value="1"/>
</dbReference>
<dbReference type="EMBL" id="JACJIA010000025">
    <property type="protein sequence ID" value="MBA8957568.1"/>
    <property type="molecule type" value="Genomic_DNA"/>
</dbReference>
<dbReference type="Proteomes" id="UP000572680">
    <property type="component" value="Unassembled WGS sequence"/>
</dbReference>
<feature type="compositionally biased region" description="Basic and acidic residues" evidence="1">
    <location>
        <begin position="306"/>
        <end position="318"/>
    </location>
</feature>
<evidence type="ECO:0000256" key="2">
    <source>
        <dbReference type="SAM" id="Phobius"/>
    </source>
</evidence>